<dbReference type="InterPro" id="IPR052891">
    <property type="entry name" value="DNA-3mA_glycosylase"/>
</dbReference>
<dbReference type="Gene3D" id="1.10.340.30">
    <property type="entry name" value="Hypothetical protein, domain 2"/>
    <property type="match status" value="1"/>
</dbReference>
<dbReference type="GO" id="GO:0006284">
    <property type="term" value="P:base-excision repair"/>
    <property type="evidence" value="ECO:0007669"/>
    <property type="project" value="InterPro"/>
</dbReference>
<dbReference type="InterPro" id="IPR005019">
    <property type="entry name" value="Adenine_glyco"/>
</dbReference>
<feature type="binding site" evidence="1">
    <location>
        <position position="182"/>
    </location>
    <ligand>
        <name>Zn(2+)</name>
        <dbReference type="ChEBI" id="CHEBI:29105"/>
    </ligand>
</feature>
<name>A0A5R9BA28_9MICC</name>
<evidence type="ECO:0000256" key="1">
    <source>
        <dbReference type="PIRSR" id="PIRSR605019-1"/>
    </source>
</evidence>
<feature type="binding site" evidence="1">
    <location>
        <position position="15"/>
    </location>
    <ligand>
        <name>Zn(2+)</name>
        <dbReference type="ChEBI" id="CHEBI:29105"/>
    </ligand>
</feature>
<feature type="binding site" evidence="1">
    <location>
        <position position="28"/>
    </location>
    <ligand>
        <name>Zn(2+)</name>
        <dbReference type="ChEBI" id="CHEBI:29105"/>
    </ligand>
</feature>
<keyword evidence="1" id="KW-0479">Metal-binding</keyword>
<dbReference type="GO" id="GO:0046872">
    <property type="term" value="F:metal ion binding"/>
    <property type="evidence" value="ECO:0007669"/>
    <property type="project" value="UniProtKB-KW"/>
</dbReference>
<keyword evidence="1" id="KW-0862">Zinc</keyword>
<feature type="binding site" evidence="1">
    <location>
        <position position="186"/>
    </location>
    <ligand>
        <name>Zn(2+)</name>
        <dbReference type="ChEBI" id="CHEBI:29105"/>
    </ligand>
</feature>
<organism evidence="2 3">
    <name type="scientific">Nesterenkonia salmonea</name>
    <dbReference type="NCBI Taxonomy" id="1804987"/>
    <lineage>
        <taxon>Bacteria</taxon>
        <taxon>Bacillati</taxon>
        <taxon>Actinomycetota</taxon>
        <taxon>Actinomycetes</taxon>
        <taxon>Micrococcales</taxon>
        <taxon>Micrococcaceae</taxon>
        <taxon>Nesterenkonia</taxon>
    </lineage>
</organism>
<proteinExistence type="predicted"/>
<dbReference type="SUPFAM" id="SSF48150">
    <property type="entry name" value="DNA-glycosylase"/>
    <property type="match status" value="1"/>
</dbReference>
<dbReference type="OrthoDB" id="9807664at2"/>
<dbReference type="EMBL" id="VAVZ01000038">
    <property type="protein sequence ID" value="TLP94079.1"/>
    <property type="molecule type" value="Genomic_DNA"/>
</dbReference>
<keyword evidence="3" id="KW-1185">Reference proteome</keyword>
<dbReference type="PANTHER" id="PTHR30037">
    <property type="entry name" value="DNA-3-METHYLADENINE GLYCOSYLASE 1"/>
    <property type="match status" value="1"/>
</dbReference>
<accession>A0A5R9BA28</accession>
<dbReference type="AlphaFoldDB" id="A0A5R9BA28"/>
<comment type="caution">
    <text evidence="2">The sequence shown here is derived from an EMBL/GenBank/DDBJ whole genome shotgun (WGS) entry which is preliminary data.</text>
</comment>
<dbReference type="Proteomes" id="UP000310458">
    <property type="component" value="Unassembled WGS sequence"/>
</dbReference>
<evidence type="ECO:0000313" key="3">
    <source>
        <dbReference type="Proteomes" id="UP000310458"/>
    </source>
</evidence>
<reference evidence="2 3" key="1">
    <citation type="submission" date="2019-05" db="EMBL/GenBank/DDBJ databases">
        <title>Nesterenkonia sp. GY074 isolated from the Southern Atlantic Ocean.</title>
        <authorList>
            <person name="Zhang G."/>
        </authorList>
    </citation>
    <scope>NUCLEOTIDE SEQUENCE [LARGE SCALE GENOMIC DNA]</scope>
    <source>
        <strain evidence="2 3">GY074</strain>
    </source>
</reference>
<dbReference type="InterPro" id="IPR011257">
    <property type="entry name" value="DNA_glycosylase"/>
</dbReference>
<sequence length="204" mass="22698">MTSNAGTGSDVQPRCPWSAASGEMLTYHDTEWGFPVDSDQRLFEKLCLESFQSGLSWRTILHKRQAFRRAFSDFDIPTVARFNDGDAARLVQDASIVRNRRKIAAVIGNARAAERLIESEGSLAAFTWSYEPTSEETEPPQTVSISPASVAMSKELKRRGWAFLGPTTVFAFMQSMGLLNDHTYDCVIRPSVQAARTGFVRPGR</sequence>
<dbReference type="PANTHER" id="PTHR30037:SF4">
    <property type="entry name" value="DNA-3-METHYLADENINE GLYCOSYLASE I"/>
    <property type="match status" value="1"/>
</dbReference>
<dbReference type="Pfam" id="PF03352">
    <property type="entry name" value="Adenine_glyco"/>
    <property type="match status" value="1"/>
</dbReference>
<gene>
    <name evidence="2" type="ORF">FEF26_12600</name>
</gene>
<protein>
    <submittedName>
        <fullName evidence="2">DNA-3-methyladenine glycosylase I</fullName>
    </submittedName>
</protein>
<evidence type="ECO:0000313" key="2">
    <source>
        <dbReference type="EMBL" id="TLP94079.1"/>
    </source>
</evidence>
<dbReference type="GO" id="GO:0008725">
    <property type="term" value="F:DNA-3-methyladenine glycosylase activity"/>
    <property type="evidence" value="ECO:0007669"/>
    <property type="project" value="InterPro"/>
</dbReference>